<evidence type="ECO:0000313" key="2">
    <source>
        <dbReference type="EMBL" id="WMV30278.1"/>
    </source>
</evidence>
<name>A0AAF0TYQ1_SOLVR</name>
<dbReference type="PANTHER" id="PTHR33116:SF66">
    <property type="entry name" value="REVERSE TRANSCRIPTASE ZINC-BINDING DOMAIN-CONTAINING PROTEIN"/>
    <property type="match status" value="1"/>
</dbReference>
<reference evidence="2" key="1">
    <citation type="submission" date="2023-08" db="EMBL/GenBank/DDBJ databases">
        <title>A de novo genome assembly of Solanum verrucosum Schlechtendal, a Mexican diploid species geographically isolated from the other diploid A-genome species in potato relatives.</title>
        <authorList>
            <person name="Hosaka K."/>
        </authorList>
    </citation>
    <scope>NUCLEOTIDE SEQUENCE</scope>
    <source>
        <tissue evidence="2">Young leaves</tissue>
    </source>
</reference>
<dbReference type="AlphaFoldDB" id="A0AAF0TYQ1"/>
<accession>A0AAF0TYQ1</accession>
<keyword evidence="3" id="KW-1185">Reference proteome</keyword>
<sequence length="186" mass="21128">MGQNKGFKFYPRCKKLGVMHICFADDLLMFCKADTVSIQLLQGVFQRFSIAAGLQDNIEKSHIYLVGVKTALKQEILTTLGYLEGSIPFNYLGVPLSSKKMTFFGEKEINSDFNREGFKMSQRGIDRPSSGYREHHKSSIGDGDKWSKTPRPHMPRRKFYPGLGYRENAMDFTLQLHSLPPKPISG</sequence>
<dbReference type="PANTHER" id="PTHR33116">
    <property type="entry name" value="REVERSE TRANSCRIPTASE ZINC-BINDING DOMAIN-CONTAINING PROTEIN-RELATED-RELATED"/>
    <property type="match status" value="1"/>
</dbReference>
<evidence type="ECO:0008006" key="4">
    <source>
        <dbReference type="Google" id="ProtNLM"/>
    </source>
</evidence>
<evidence type="ECO:0000313" key="3">
    <source>
        <dbReference type="Proteomes" id="UP001234989"/>
    </source>
</evidence>
<evidence type="ECO:0000256" key="1">
    <source>
        <dbReference type="SAM" id="MobiDB-lite"/>
    </source>
</evidence>
<protein>
    <recommendedName>
        <fullName evidence="4">Reverse transcriptase domain-containing protein</fullName>
    </recommendedName>
</protein>
<feature type="compositionally biased region" description="Basic and acidic residues" evidence="1">
    <location>
        <begin position="137"/>
        <end position="147"/>
    </location>
</feature>
<dbReference type="EMBL" id="CP133616">
    <property type="protein sequence ID" value="WMV30278.1"/>
    <property type="molecule type" value="Genomic_DNA"/>
</dbReference>
<proteinExistence type="predicted"/>
<organism evidence="2 3">
    <name type="scientific">Solanum verrucosum</name>
    <dbReference type="NCBI Taxonomy" id="315347"/>
    <lineage>
        <taxon>Eukaryota</taxon>
        <taxon>Viridiplantae</taxon>
        <taxon>Streptophyta</taxon>
        <taxon>Embryophyta</taxon>
        <taxon>Tracheophyta</taxon>
        <taxon>Spermatophyta</taxon>
        <taxon>Magnoliopsida</taxon>
        <taxon>eudicotyledons</taxon>
        <taxon>Gunneridae</taxon>
        <taxon>Pentapetalae</taxon>
        <taxon>asterids</taxon>
        <taxon>lamiids</taxon>
        <taxon>Solanales</taxon>
        <taxon>Solanaceae</taxon>
        <taxon>Solanoideae</taxon>
        <taxon>Solaneae</taxon>
        <taxon>Solanum</taxon>
    </lineage>
</organism>
<feature type="region of interest" description="Disordered" evidence="1">
    <location>
        <begin position="123"/>
        <end position="153"/>
    </location>
</feature>
<gene>
    <name evidence="2" type="ORF">MTR67_023663</name>
</gene>
<dbReference type="Proteomes" id="UP001234989">
    <property type="component" value="Chromosome 5"/>
</dbReference>